<dbReference type="Proteomes" id="UP001597474">
    <property type="component" value="Unassembled WGS sequence"/>
</dbReference>
<dbReference type="InterPro" id="IPR009389">
    <property type="entry name" value="DUF1045"/>
</dbReference>
<evidence type="ECO:0000313" key="2">
    <source>
        <dbReference type="Proteomes" id="UP001597474"/>
    </source>
</evidence>
<dbReference type="RefSeq" id="WP_386373139.1">
    <property type="nucleotide sequence ID" value="NZ_JBHUMP010000005.1"/>
</dbReference>
<dbReference type="PIRSF" id="PIRSF033328">
    <property type="entry name" value="Phest_Mll4975"/>
    <property type="match status" value="1"/>
</dbReference>
<proteinExistence type="predicted"/>
<keyword evidence="2" id="KW-1185">Reference proteome</keyword>
<sequence>MAPRFSRYAVYYTPPPGPLADFGAGWLGWDLLRGRAAAAPPDLSASDFSAPHLAACTEAPRRYGFHATIKPPFSLAPGCSEADLCGALRRLGADLSPIRTAPLRLDRLGRFLALTLSEPNETITDLAARIVTELDDFRAPMSAAEQARRQTPHLSPRQQQNLRDWGYPHVLADFRFHMTLTGRLDRQALARVQEILSDRLVRLLNSPFALDSLSIVGERADSMFVEIDRIALTGRAP</sequence>
<accession>A0ABW5U267</accession>
<dbReference type="EMBL" id="JBHUMP010000005">
    <property type="protein sequence ID" value="MFD2739478.1"/>
    <property type="molecule type" value="Genomic_DNA"/>
</dbReference>
<reference evidence="2" key="1">
    <citation type="journal article" date="2019" name="Int. J. Syst. Evol. Microbiol.">
        <title>The Global Catalogue of Microorganisms (GCM) 10K type strain sequencing project: providing services to taxonomists for standard genome sequencing and annotation.</title>
        <authorList>
            <consortium name="The Broad Institute Genomics Platform"/>
            <consortium name="The Broad Institute Genome Sequencing Center for Infectious Disease"/>
            <person name="Wu L."/>
            <person name="Ma J."/>
        </authorList>
    </citation>
    <scope>NUCLEOTIDE SEQUENCE [LARGE SCALE GENOMIC DNA]</scope>
    <source>
        <strain evidence="2">TISTR 2562</strain>
    </source>
</reference>
<dbReference type="NCBIfam" id="TIGR03223">
    <property type="entry name" value="Phn_opern_protn"/>
    <property type="match status" value="1"/>
</dbReference>
<dbReference type="Gene3D" id="3.90.1140.10">
    <property type="entry name" value="Cyclic phosphodiesterase"/>
    <property type="match status" value="1"/>
</dbReference>
<comment type="caution">
    <text evidence="1">The sequence shown here is derived from an EMBL/GenBank/DDBJ whole genome shotgun (WGS) entry which is preliminary data.</text>
</comment>
<organism evidence="1 2">
    <name type="scientific">Sulfitobacter aestuarii</name>
    <dbReference type="NCBI Taxonomy" id="2161676"/>
    <lineage>
        <taxon>Bacteria</taxon>
        <taxon>Pseudomonadati</taxon>
        <taxon>Pseudomonadota</taxon>
        <taxon>Alphaproteobacteria</taxon>
        <taxon>Rhodobacterales</taxon>
        <taxon>Roseobacteraceae</taxon>
        <taxon>Sulfitobacter</taxon>
    </lineage>
</organism>
<protein>
    <submittedName>
        <fullName evidence="1">DUF1045 domain-containing protein</fullName>
    </submittedName>
</protein>
<name>A0ABW5U267_9RHOB</name>
<evidence type="ECO:0000313" key="1">
    <source>
        <dbReference type="EMBL" id="MFD2739478.1"/>
    </source>
</evidence>
<gene>
    <name evidence="1" type="ORF">ACFSUD_07865</name>
</gene>
<dbReference type="Pfam" id="PF06299">
    <property type="entry name" value="DUF1045"/>
    <property type="match status" value="1"/>
</dbReference>